<proteinExistence type="predicted"/>
<dbReference type="Gene3D" id="1.10.275.60">
    <property type="match status" value="1"/>
</dbReference>
<keyword evidence="4" id="KW-0256">Endoplasmic reticulum</keyword>
<evidence type="ECO:0000259" key="5">
    <source>
        <dbReference type="Pfam" id="PF19444"/>
    </source>
</evidence>
<dbReference type="EMBL" id="JARQZJ010000043">
    <property type="protein sequence ID" value="KAK9877601.1"/>
    <property type="molecule type" value="Genomic_DNA"/>
</dbReference>
<evidence type="ECO:0000256" key="1">
    <source>
        <dbReference type="ARBA" id="ARBA00004240"/>
    </source>
</evidence>
<dbReference type="GO" id="GO:0005783">
    <property type="term" value="C:endoplasmic reticulum"/>
    <property type="evidence" value="ECO:0007669"/>
    <property type="project" value="UniProtKB-SubCell"/>
</dbReference>
<dbReference type="GO" id="GO:0005794">
    <property type="term" value="C:Golgi apparatus"/>
    <property type="evidence" value="ECO:0007669"/>
    <property type="project" value="TreeGrafter"/>
</dbReference>
<dbReference type="GO" id="GO:0008289">
    <property type="term" value="F:lipid binding"/>
    <property type="evidence" value="ECO:0007669"/>
    <property type="project" value="InterPro"/>
</dbReference>
<dbReference type="InterPro" id="IPR008948">
    <property type="entry name" value="L-Aspartase-like"/>
</dbReference>
<dbReference type="Proteomes" id="UP001431783">
    <property type="component" value="Unassembled WGS sequence"/>
</dbReference>
<evidence type="ECO:0000256" key="3">
    <source>
        <dbReference type="ARBA" id="ARBA00022729"/>
    </source>
</evidence>
<dbReference type="InterPro" id="IPR045811">
    <property type="entry name" value="MTP_lip-bd"/>
</dbReference>
<dbReference type="PANTHER" id="PTHR13024:SF0">
    <property type="entry name" value="MICROSOMAL TRIACYLGLYCEROL TRANSFER PROTEIN"/>
    <property type="match status" value="1"/>
</dbReference>
<accession>A0AAW1U1A2</accession>
<dbReference type="GO" id="GO:0005548">
    <property type="term" value="F:phospholipid transporter activity"/>
    <property type="evidence" value="ECO:0007669"/>
    <property type="project" value="InterPro"/>
</dbReference>
<reference evidence="6 7" key="1">
    <citation type="submission" date="2023-03" db="EMBL/GenBank/DDBJ databases">
        <title>Genome insight into feeding habits of ladybird beetles.</title>
        <authorList>
            <person name="Li H.-S."/>
            <person name="Huang Y.-H."/>
            <person name="Pang H."/>
        </authorList>
    </citation>
    <scope>NUCLEOTIDE SEQUENCE [LARGE SCALE GENOMIC DNA]</scope>
    <source>
        <strain evidence="6">SYSU_2023b</strain>
        <tissue evidence="6">Whole body</tissue>
    </source>
</reference>
<evidence type="ECO:0000256" key="4">
    <source>
        <dbReference type="ARBA" id="ARBA00022824"/>
    </source>
</evidence>
<protein>
    <recommendedName>
        <fullName evidence="5">MTP large subunit lipid-binding domain-containing protein</fullName>
    </recommendedName>
</protein>
<name>A0AAW1U1A2_9CUCU</name>
<dbReference type="Pfam" id="PF19444">
    <property type="entry name" value="MTP_lip_bd"/>
    <property type="match status" value="1"/>
</dbReference>
<feature type="domain" description="MTP large subunit lipid-binding" evidence="5">
    <location>
        <begin position="37"/>
        <end position="309"/>
    </location>
</feature>
<dbReference type="InterPro" id="IPR039988">
    <property type="entry name" value="MTTP"/>
</dbReference>
<dbReference type="GO" id="GO:0042157">
    <property type="term" value="P:lipoprotein metabolic process"/>
    <property type="evidence" value="ECO:0007669"/>
    <property type="project" value="TreeGrafter"/>
</dbReference>
<evidence type="ECO:0000256" key="2">
    <source>
        <dbReference type="ARBA" id="ARBA00022448"/>
    </source>
</evidence>
<organism evidence="6 7">
    <name type="scientific">Henosepilachna vigintioctopunctata</name>
    <dbReference type="NCBI Taxonomy" id="420089"/>
    <lineage>
        <taxon>Eukaryota</taxon>
        <taxon>Metazoa</taxon>
        <taxon>Ecdysozoa</taxon>
        <taxon>Arthropoda</taxon>
        <taxon>Hexapoda</taxon>
        <taxon>Insecta</taxon>
        <taxon>Pterygota</taxon>
        <taxon>Neoptera</taxon>
        <taxon>Endopterygota</taxon>
        <taxon>Coleoptera</taxon>
        <taxon>Polyphaga</taxon>
        <taxon>Cucujiformia</taxon>
        <taxon>Coccinelloidea</taxon>
        <taxon>Coccinellidae</taxon>
        <taxon>Epilachninae</taxon>
        <taxon>Epilachnini</taxon>
        <taxon>Henosepilachna</taxon>
    </lineage>
</organism>
<sequence>MIYDLASNDTATEVKQYVLQTIRMLAEDDPQLEESVLRIIKSDKRLNNYSVLNPRGLSTAIRRHFTKSHSGSGSLVSLQEINSSVVKRGVVDILWSKEEGISELVSLGIFTSGLTSFMSSETEETDEEPMSAGIELTVLGNQLRPFVFFNGQGELMGHVWSGTASDRTTAYQALTMLQDHLELLRLGSGFIVELELKGAVALDLAGKIEISLWGRTADSVVEKCAGIFLSGSMKVDTSFVRSQIEFTVTMEPQLKLESDLDFSSNMKCCLKFSQVDVLLKHNIYKIERIVGSKHKLRIAKYKRSTIPGDFNESHCEHLVLSMPARRNAVPIQQYPFRSNCQNEFSTWRKFWSQLAIAGKELGLLITDEQIDEIKANVHTIDFKQAEEEEKLNRHDVMANVHIFANQCKKAA</sequence>
<keyword evidence="3" id="KW-0732">Signal</keyword>
<keyword evidence="2" id="KW-0813">Transport</keyword>
<keyword evidence="7" id="KW-1185">Reference proteome</keyword>
<dbReference type="GO" id="GO:0016323">
    <property type="term" value="C:basolateral plasma membrane"/>
    <property type="evidence" value="ECO:0007669"/>
    <property type="project" value="TreeGrafter"/>
</dbReference>
<dbReference type="AlphaFoldDB" id="A0AAW1U1A2"/>
<comment type="caution">
    <text evidence="6">The sequence shown here is derived from an EMBL/GenBank/DDBJ whole genome shotgun (WGS) entry which is preliminary data.</text>
</comment>
<dbReference type="PANTHER" id="PTHR13024">
    <property type="entry name" value="MICROSOMAL TRIGLYCERIDE TRANSFER PROTEIN, LARGE SUBUNIT"/>
    <property type="match status" value="1"/>
</dbReference>
<dbReference type="GO" id="GO:0003824">
    <property type="term" value="F:catalytic activity"/>
    <property type="evidence" value="ECO:0007669"/>
    <property type="project" value="InterPro"/>
</dbReference>
<dbReference type="SUPFAM" id="SSF48557">
    <property type="entry name" value="L-aspartase-like"/>
    <property type="match status" value="1"/>
</dbReference>
<evidence type="ECO:0000313" key="6">
    <source>
        <dbReference type="EMBL" id="KAK9877601.1"/>
    </source>
</evidence>
<evidence type="ECO:0000313" key="7">
    <source>
        <dbReference type="Proteomes" id="UP001431783"/>
    </source>
</evidence>
<gene>
    <name evidence="6" type="ORF">WA026_019271</name>
</gene>
<comment type="subcellular location">
    <subcellularLocation>
        <location evidence="1">Endoplasmic reticulum</location>
    </subcellularLocation>
</comment>